<dbReference type="eggNOG" id="COG1974">
    <property type="taxonomic scope" value="Bacteria"/>
</dbReference>
<gene>
    <name evidence="9" type="ordered locus">DaAHT2_0160</name>
</gene>
<evidence type="ECO:0000256" key="5">
    <source>
        <dbReference type="ARBA" id="ARBA00023204"/>
    </source>
</evidence>
<dbReference type="PRINTS" id="PR00726">
    <property type="entry name" value="LEXASERPTASE"/>
</dbReference>
<keyword evidence="3 7" id="KW-0378">Hydrolase</keyword>
<dbReference type="EMBL" id="CP001940">
    <property type="protein sequence ID" value="ADH84871.1"/>
    <property type="molecule type" value="Genomic_DNA"/>
</dbReference>
<accession>D6Z5Y9</accession>
<evidence type="ECO:0000313" key="10">
    <source>
        <dbReference type="Proteomes" id="UP000001508"/>
    </source>
</evidence>
<dbReference type="AlphaFoldDB" id="D6Z5Y9"/>
<dbReference type="InterPro" id="IPR050077">
    <property type="entry name" value="LexA_repressor"/>
</dbReference>
<keyword evidence="10" id="KW-1185">Reference proteome</keyword>
<keyword evidence="5" id="KW-0234">DNA repair</keyword>
<dbReference type="InterPro" id="IPR006197">
    <property type="entry name" value="Peptidase_S24_LexA"/>
</dbReference>
<protein>
    <submittedName>
        <fullName evidence="9">Peptidase S24/S26A/S26B, conserved region</fullName>
    </submittedName>
</protein>
<evidence type="ECO:0000313" key="9">
    <source>
        <dbReference type="EMBL" id="ADH84871.1"/>
    </source>
</evidence>
<sequence>MKSDHTIASIHGFNRKGELRRPLFTCGVSAGFPSPADDYIEGRLDLNQLMIANPAATFFVRVAGDSMIGAGIHHHDILVVDRSLEPTDGKVVIAVVDGELTVKRLRRQNGTIRLQAENPDYPAIKLNEETSCEVWGVVTFVIHPL</sequence>
<dbReference type="InterPro" id="IPR036286">
    <property type="entry name" value="LexA/Signal_pep-like_sf"/>
</dbReference>
<dbReference type="InParanoid" id="D6Z5Y9"/>
<feature type="domain" description="Peptidase S24/S26A/S26B/S26C" evidence="8">
    <location>
        <begin position="27"/>
        <end position="138"/>
    </location>
</feature>
<dbReference type="Proteomes" id="UP000001508">
    <property type="component" value="Chromosome"/>
</dbReference>
<keyword evidence="6" id="KW-0742">SOS response</keyword>
<keyword evidence="2" id="KW-0227">DNA damage</keyword>
<dbReference type="RefSeq" id="WP_013162402.1">
    <property type="nucleotide sequence ID" value="NC_014216.1"/>
</dbReference>
<dbReference type="Pfam" id="PF00717">
    <property type="entry name" value="Peptidase_S24"/>
    <property type="match status" value="1"/>
</dbReference>
<dbReference type="GO" id="GO:0006281">
    <property type="term" value="P:DNA repair"/>
    <property type="evidence" value="ECO:0007669"/>
    <property type="project" value="UniProtKB-KW"/>
</dbReference>
<evidence type="ECO:0000256" key="2">
    <source>
        <dbReference type="ARBA" id="ARBA00022763"/>
    </source>
</evidence>
<dbReference type="KEGG" id="dak:DaAHT2_0160"/>
<dbReference type="InterPro" id="IPR039418">
    <property type="entry name" value="LexA-like"/>
</dbReference>
<dbReference type="NCBIfam" id="NF007621">
    <property type="entry name" value="PRK10276.1"/>
    <property type="match status" value="1"/>
</dbReference>
<evidence type="ECO:0000256" key="6">
    <source>
        <dbReference type="ARBA" id="ARBA00023236"/>
    </source>
</evidence>
<dbReference type="SUPFAM" id="SSF51306">
    <property type="entry name" value="LexA/Signal peptidase"/>
    <property type="match status" value="1"/>
</dbReference>
<evidence type="ECO:0000256" key="7">
    <source>
        <dbReference type="RuleBase" id="RU003991"/>
    </source>
</evidence>
<evidence type="ECO:0000259" key="8">
    <source>
        <dbReference type="Pfam" id="PF00717"/>
    </source>
</evidence>
<dbReference type="CDD" id="cd06529">
    <property type="entry name" value="S24_LexA-like"/>
    <property type="match status" value="1"/>
</dbReference>
<evidence type="ECO:0000256" key="3">
    <source>
        <dbReference type="ARBA" id="ARBA00022801"/>
    </source>
</evidence>
<dbReference type="GO" id="GO:0003677">
    <property type="term" value="F:DNA binding"/>
    <property type="evidence" value="ECO:0007669"/>
    <property type="project" value="InterPro"/>
</dbReference>
<evidence type="ECO:0000256" key="1">
    <source>
        <dbReference type="ARBA" id="ARBA00007484"/>
    </source>
</evidence>
<dbReference type="HOGENOM" id="CLU_066192_0_0_7"/>
<dbReference type="GO" id="GO:0009432">
    <property type="term" value="P:SOS response"/>
    <property type="evidence" value="ECO:0007669"/>
    <property type="project" value="UniProtKB-KW"/>
</dbReference>
<dbReference type="GO" id="GO:0006355">
    <property type="term" value="P:regulation of DNA-templated transcription"/>
    <property type="evidence" value="ECO:0007669"/>
    <property type="project" value="InterPro"/>
</dbReference>
<dbReference type="FunCoup" id="D6Z5Y9">
    <property type="interactions" value="49"/>
</dbReference>
<reference evidence="10" key="1">
    <citation type="submission" date="2010-02" db="EMBL/GenBank/DDBJ databases">
        <title>Complete sequence of Desulfurivibrio alkaliphilus AHT2.</title>
        <authorList>
            <consortium name="US DOE Joint Genome Institute"/>
            <person name="Pitluck S."/>
            <person name="Chertkov O."/>
            <person name="Detter J.C."/>
            <person name="Han C."/>
            <person name="Tapia R."/>
            <person name="Larimer F."/>
            <person name="Land M."/>
            <person name="Hauser L."/>
            <person name="Kyrpides N."/>
            <person name="Mikhailova N."/>
            <person name="Sorokin D.Y."/>
            <person name="Muyzer G."/>
            <person name="Woyke T."/>
        </authorList>
    </citation>
    <scope>NUCLEOTIDE SEQUENCE [LARGE SCALE GENOMIC DNA]</scope>
    <source>
        <strain evidence="10">DSM 19089 / UNIQEM U267 / AHT2</strain>
    </source>
</reference>
<dbReference type="OrthoDB" id="9802364at2"/>
<dbReference type="InterPro" id="IPR015927">
    <property type="entry name" value="Peptidase_S24_S26A/B/C"/>
</dbReference>
<proteinExistence type="inferred from homology"/>
<dbReference type="PANTHER" id="PTHR33516">
    <property type="entry name" value="LEXA REPRESSOR"/>
    <property type="match status" value="1"/>
</dbReference>
<evidence type="ECO:0000256" key="4">
    <source>
        <dbReference type="ARBA" id="ARBA00022813"/>
    </source>
</evidence>
<comment type="similarity">
    <text evidence="1 7">Belongs to the peptidase S24 family.</text>
</comment>
<dbReference type="Gene3D" id="2.10.109.10">
    <property type="entry name" value="Umud Fragment, subunit A"/>
    <property type="match status" value="1"/>
</dbReference>
<dbReference type="PANTHER" id="PTHR33516:SF2">
    <property type="entry name" value="LEXA REPRESSOR-RELATED"/>
    <property type="match status" value="1"/>
</dbReference>
<dbReference type="STRING" id="589865.DaAHT2_0160"/>
<name>D6Z5Y9_DESAT</name>
<dbReference type="MEROPS" id="S24.003"/>
<keyword evidence="4 7" id="KW-0068">Autocatalytic cleavage</keyword>
<dbReference type="GO" id="GO:0016787">
    <property type="term" value="F:hydrolase activity"/>
    <property type="evidence" value="ECO:0007669"/>
    <property type="project" value="UniProtKB-KW"/>
</dbReference>
<organism evidence="9 10">
    <name type="scientific">Desulfurivibrio alkaliphilus (strain DSM 19089 / UNIQEM U267 / AHT2)</name>
    <dbReference type="NCBI Taxonomy" id="589865"/>
    <lineage>
        <taxon>Bacteria</taxon>
        <taxon>Pseudomonadati</taxon>
        <taxon>Thermodesulfobacteriota</taxon>
        <taxon>Desulfobulbia</taxon>
        <taxon>Desulfobulbales</taxon>
        <taxon>Desulfobulbaceae</taxon>
        <taxon>Desulfurivibrio</taxon>
    </lineage>
</organism>